<name>A0A1W0WJE7_HYPEX</name>
<dbReference type="PROSITE" id="PS50212">
    <property type="entry name" value="RASGEF_NTER"/>
    <property type="match status" value="1"/>
</dbReference>
<keyword evidence="1 2" id="KW-0344">Guanine-nucleotide releasing factor</keyword>
<dbReference type="PROSITE" id="PS00720">
    <property type="entry name" value="RASGEF"/>
    <property type="match status" value="1"/>
</dbReference>
<sequence length="523" mass="59662">MFRDESNRSQPAFGLKYATKSRPTIFGTLATETDAKMEELKKSHQSSRRWNSMCSLSSGTQDDTSSGFTSDESASVSQRSSDQGLIFENSILSSGTLDALIHHVMPGVDYYPDRTYVFAFLLSSRLFIKPHALLAQVADTCSLHRSLYPASLSIVSMGTFCRHIVRLISEWTDTFAYDFRDERMMKSLHDITHFCLTFEPEARKDISQILQNLLARLSGLERYEERLKAISVEAANRIRASIPVTDIFEMCPNPTVLALHLTSIELERLRFIGPEEFVQAFAKENATVETSLRDMKRTRNLEAYVQWFNRLSYLVATEVCMQLKKRHRVRLLDYFIDVAKECFNLGNFNSLMAIIAGLNMSPVSRLRRTWAKANVQKFEILEHQMDPTGNFNSYRATLKAAMWRSEGASTDRERVIIPFFSLLVKDLYFLNEGCANRQKSGHVNFDKFWQVAKQITQFLAWKQATSPVDKNSPVVKYLLTNPVFSESALALASFECESPDNNYEKNRSKQLKIELSGAPQIPA</sequence>
<dbReference type="GO" id="GO:0007265">
    <property type="term" value="P:Ras protein signal transduction"/>
    <property type="evidence" value="ECO:0007669"/>
    <property type="project" value="TreeGrafter"/>
</dbReference>
<gene>
    <name evidence="6" type="ORF">BV898_10454</name>
</gene>
<dbReference type="EMBL" id="MTYJ01000090">
    <property type="protein sequence ID" value="OQV15348.1"/>
    <property type="molecule type" value="Genomic_DNA"/>
</dbReference>
<feature type="domain" description="Ras-GEF" evidence="4">
    <location>
        <begin position="253"/>
        <end position="499"/>
    </location>
</feature>
<dbReference type="Gene3D" id="1.10.840.10">
    <property type="entry name" value="Ras guanine-nucleotide exchange factors catalytic domain"/>
    <property type="match status" value="1"/>
</dbReference>
<dbReference type="InterPro" id="IPR036964">
    <property type="entry name" value="RASGEF_cat_dom_sf"/>
</dbReference>
<dbReference type="GO" id="GO:0005085">
    <property type="term" value="F:guanyl-nucleotide exchange factor activity"/>
    <property type="evidence" value="ECO:0007669"/>
    <property type="project" value="UniProtKB-KW"/>
</dbReference>
<proteinExistence type="predicted"/>
<dbReference type="Proteomes" id="UP000192578">
    <property type="component" value="Unassembled WGS sequence"/>
</dbReference>
<dbReference type="Gene3D" id="1.20.870.10">
    <property type="entry name" value="Son of sevenless (SoS) protein Chain: S domain 1"/>
    <property type="match status" value="1"/>
</dbReference>
<dbReference type="InterPro" id="IPR000651">
    <property type="entry name" value="Ras-like_Gua-exchang_fac_N"/>
</dbReference>
<evidence type="ECO:0000259" key="5">
    <source>
        <dbReference type="PROSITE" id="PS50212"/>
    </source>
</evidence>
<evidence type="ECO:0000259" key="4">
    <source>
        <dbReference type="PROSITE" id="PS50009"/>
    </source>
</evidence>
<dbReference type="InterPro" id="IPR023578">
    <property type="entry name" value="Ras_GEF_dom_sf"/>
</dbReference>
<dbReference type="PROSITE" id="PS50009">
    <property type="entry name" value="RASGEF_CAT"/>
    <property type="match status" value="1"/>
</dbReference>
<feature type="compositionally biased region" description="Polar residues" evidence="3">
    <location>
        <begin position="48"/>
        <end position="76"/>
    </location>
</feature>
<dbReference type="InterPro" id="IPR001895">
    <property type="entry name" value="RASGEF_cat_dom"/>
</dbReference>
<dbReference type="Pfam" id="PF00617">
    <property type="entry name" value="RasGEF"/>
    <property type="match status" value="1"/>
</dbReference>
<reference evidence="7" key="1">
    <citation type="submission" date="2017-01" db="EMBL/GenBank/DDBJ databases">
        <title>Comparative genomics of anhydrobiosis in the tardigrade Hypsibius dujardini.</title>
        <authorList>
            <person name="Yoshida Y."/>
            <person name="Koutsovoulos G."/>
            <person name="Laetsch D."/>
            <person name="Stevens L."/>
            <person name="Kumar S."/>
            <person name="Horikawa D."/>
            <person name="Ishino K."/>
            <person name="Komine S."/>
            <person name="Tomita M."/>
            <person name="Blaxter M."/>
            <person name="Arakawa K."/>
        </authorList>
    </citation>
    <scope>NUCLEOTIDE SEQUENCE [LARGE SCALE GENOMIC DNA]</scope>
    <source>
        <strain evidence="7">Z151</strain>
    </source>
</reference>
<evidence type="ECO:0000313" key="7">
    <source>
        <dbReference type="Proteomes" id="UP000192578"/>
    </source>
</evidence>
<protein>
    <submittedName>
        <fullName evidence="6">Ras-GEF domain-containing family member 1B</fullName>
    </submittedName>
</protein>
<dbReference type="Pfam" id="PF00618">
    <property type="entry name" value="RasGEF_N"/>
    <property type="match status" value="1"/>
</dbReference>
<dbReference type="AlphaFoldDB" id="A0A1W0WJE7"/>
<dbReference type="PANTHER" id="PTHR23113:SF356">
    <property type="entry name" value="FI05912P-RELATED"/>
    <property type="match status" value="1"/>
</dbReference>
<dbReference type="InterPro" id="IPR008937">
    <property type="entry name" value="Ras-like_GEF"/>
</dbReference>
<dbReference type="OrthoDB" id="20825at2759"/>
<evidence type="ECO:0000256" key="3">
    <source>
        <dbReference type="SAM" id="MobiDB-lite"/>
    </source>
</evidence>
<organism evidence="6 7">
    <name type="scientific">Hypsibius exemplaris</name>
    <name type="common">Freshwater tardigrade</name>
    <dbReference type="NCBI Taxonomy" id="2072580"/>
    <lineage>
        <taxon>Eukaryota</taxon>
        <taxon>Metazoa</taxon>
        <taxon>Ecdysozoa</taxon>
        <taxon>Tardigrada</taxon>
        <taxon>Eutardigrada</taxon>
        <taxon>Parachela</taxon>
        <taxon>Hypsibioidea</taxon>
        <taxon>Hypsibiidae</taxon>
        <taxon>Hypsibius</taxon>
    </lineage>
</organism>
<dbReference type="GO" id="GO:0005886">
    <property type="term" value="C:plasma membrane"/>
    <property type="evidence" value="ECO:0007669"/>
    <property type="project" value="TreeGrafter"/>
</dbReference>
<feature type="domain" description="N-terminal Ras-GEF" evidence="5">
    <location>
        <begin position="88"/>
        <end position="218"/>
    </location>
</feature>
<comment type="caution">
    <text evidence="6">The sequence shown here is derived from an EMBL/GenBank/DDBJ whole genome shotgun (WGS) entry which is preliminary data.</text>
</comment>
<dbReference type="CDD" id="cd00155">
    <property type="entry name" value="RasGEF"/>
    <property type="match status" value="1"/>
</dbReference>
<dbReference type="InterPro" id="IPR019804">
    <property type="entry name" value="Ras_G-nucl-exch_fac_CS"/>
</dbReference>
<dbReference type="PANTHER" id="PTHR23113">
    <property type="entry name" value="GUANINE NUCLEOTIDE EXCHANGE FACTOR"/>
    <property type="match status" value="1"/>
</dbReference>
<evidence type="ECO:0000313" key="6">
    <source>
        <dbReference type="EMBL" id="OQV15348.1"/>
    </source>
</evidence>
<feature type="region of interest" description="Disordered" evidence="3">
    <location>
        <begin position="37"/>
        <end position="76"/>
    </location>
</feature>
<evidence type="ECO:0000256" key="2">
    <source>
        <dbReference type="PROSITE-ProRule" id="PRU00168"/>
    </source>
</evidence>
<keyword evidence="7" id="KW-1185">Reference proteome</keyword>
<dbReference type="CDD" id="cd06224">
    <property type="entry name" value="REM"/>
    <property type="match status" value="1"/>
</dbReference>
<dbReference type="SMART" id="SM00147">
    <property type="entry name" value="RasGEF"/>
    <property type="match status" value="1"/>
</dbReference>
<accession>A0A1W0WJE7</accession>
<dbReference type="SUPFAM" id="SSF48366">
    <property type="entry name" value="Ras GEF"/>
    <property type="match status" value="1"/>
</dbReference>
<evidence type="ECO:0000256" key="1">
    <source>
        <dbReference type="ARBA" id="ARBA00022658"/>
    </source>
</evidence>